<protein>
    <submittedName>
        <fullName evidence="1">Uncharacterized protein</fullName>
    </submittedName>
</protein>
<sequence length="89" mass="9953">MPLRLPAIAKVKAIFWFQGESDVSMGNPNQYVIVAERWAAEYIAIRAAATPKPGAARCAPQTRTALPTRWACDRPIRLNCAHFCLLRSR</sequence>
<evidence type="ECO:0000313" key="2">
    <source>
        <dbReference type="Proteomes" id="UP000315471"/>
    </source>
</evidence>
<dbReference type="AlphaFoldDB" id="A0A5C6EDZ0"/>
<gene>
    <name evidence="1" type="ORF">Q31b_06110</name>
</gene>
<reference evidence="1 2" key="1">
    <citation type="submission" date="2019-02" db="EMBL/GenBank/DDBJ databases">
        <title>Deep-cultivation of Planctomycetes and their phenomic and genomic characterization uncovers novel biology.</title>
        <authorList>
            <person name="Wiegand S."/>
            <person name="Jogler M."/>
            <person name="Boedeker C."/>
            <person name="Pinto D."/>
            <person name="Vollmers J."/>
            <person name="Rivas-Marin E."/>
            <person name="Kohn T."/>
            <person name="Peeters S.H."/>
            <person name="Heuer A."/>
            <person name="Rast P."/>
            <person name="Oberbeckmann S."/>
            <person name="Bunk B."/>
            <person name="Jeske O."/>
            <person name="Meyerdierks A."/>
            <person name="Storesund J.E."/>
            <person name="Kallscheuer N."/>
            <person name="Luecker S."/>
            <person name="Lage O.M."/>
            <person name="Pohl T."/>
            <person name="Merkel B.J."/>
            <person name="Hornburger P."/>
            <person name="Mueller R.-W."/>
            <person name="Bruemmer F."/>
            <person name="Labrenz M."/>
            <person name="Spormann A.M."/>
            <person name="Op Den Camp H."/>
            <person name="Overmann J."/>
            <person name="Amann R."/>
            <person name="Jetten M.S.M."/>
            <person name="Mascher T."/>
            <person name="Medema M.H."/>
            <person name="Devos D.P."/>
            <person name="Kaster A.-K."/>
            <person name="Ovreas L."/>
            <person name="Rohde M."/>
            <person name="Galperin M.Y."/>
            <person name="Jogler C."/>
        </authorList>
    </citation>
    <scope>NUCLEOTIDE SEQUENCE [LARGE SCALE GENOMIC DNA]</scope>
    <source>
        <strain evidence="1 2">Q31b</strain>
    </source>
</reference>
<dbReference type="EMBL" id="SJPY01000001">
    <property type="protein sequence ID" value="TWU45439.1"/>
    <property type="molecule type" value="Genomic_DNA"/>
</dbReference>
<dbReference type="Proteomes" id="UP000315471">
    <property type="component" value="Unassembled WGS sequence"/>
</dbReference>
<organism evidence="1 2">
    <name type="scientific">Novipirellula aureliae</name>
    <dbReference type="NCBI Taxonomy" id="2527966"/>
    <lineage>
        <taxon>Bacteria</taxon>
        <taxon>Pseudomonadati</taxon>
        <taxon>Planctomycetota</taxon>
        <taxon>Planctomycetia</taxon>
        <taxon>Pirellulales</taxon>
        <taxon>Pirellulaceae</taxon>
        <taxon>Novipirellula</taxon>
    </lineage>
</organism>
<keyword evidence="2" id="KW-1185">Reference proteome</keyword>
<name>A0A5C6EDZ0_9BACT</name>
<proteinExistence type="predicted"/>
<evidence type="ECO:0000313" key="1">
    <source>
        <dbReference type="EMBL" id="TWU45439.1"/>
    </source>
</evidence>
<accession>A0A5C6EDZ0</accession>
<comment type="caution">
    <text evidence="1">The sequence shown here is derived from an EMBL/GenBank/DDBJ whole genome shotgun (WGS) entry which is preliminary data.</text>
</comment>
<dbReference type="RefSeq" id="WP_146598140.1">
    <property type="nucleotide sequence ID" value="NZ_SJPY01000001.1"/>
</dbReference>